<comment type="caution">
    <text evidence="1">The sequence shown here is derived from an EMBL/GenBank/DDBJ whole genome shotgun (WGS) entry which is preliminary data.</text>
</comment>
<proteinExistence type="predicted"/>
<keyword evidence="2" id="KW-1185">Reference proteome</keyword>
<accession>A0ACC2VXP4</accession>
<dbReference type="EMBL" id="JASBWT010000007">
    <property type="protein sequence ID" value="KAJ9103187.1"/>
    <property type="molecule type" value="Genomic_DNA"/>
</dbReference>
<evidence type="ECO:0000313" key="1">
    <source>
        <dbReference type="EMBL" id="KAJ9103187.1"/>
    </source>
</evidence>
<dbReference type="Proteomes" id="UP001227268">
    <property type="component" value="Unassembled WGS sequence"/>
</dbReference>
<organism evidence="1 2">
    <name type="scientific">Naganishia friedmannii</name>
    <dbReference type="NCBI Taxonomy" id="89922"/>
    <lineage>
        <taxon>Eukaryota</taxon>
        <taxon>Fungi</taxon>
        <taxon>Dikarya</taxon>
        <taxon>Basidiomycota</taxon>
        <taxon>Agaricomycotina</taxon>
        <taxon>Tremellomycetes</taxon>
        <taxon>Filobasidiales</taxon>
        <taxon>Filobasidiaceae</taxon>
        <taxon>Naganishia</taxon>
    </lineage>
</organism>
<reference evidence="1" key="1">
    <citation type="submission" date="2023-04" db="EMBL/GenBank/DDBJ databases">
        <title>Draft Genome sequencing of Naganishia species isolated from polar environments using Oxford Nanopore Technology.</title>
        <authorList>
            <person name="Leo P."/>
            <person name="Venkateswaran K."/>
        </authorList>
    </citation>
    <scope>NUCLEOTIDE SEQUENCE</scope>
    <source>
        <strain evidence="1">MNA-CCFEE 5423</strain>
    </source>
</reference>
<protein>
    <submittedName>
        <fullName evidence="1">Uncharacterized protein</fullName>
    </submittedName>
</protein>
<gene>
    <name evidence="1" type="ORF">QFC21_002610</name>
</gene>
<sequence>MPPKRKSVKRKAPFSSTPIATTAPSPALSSAFPPSKRLKRVSTRSSSKAQTPAIASTSESATETGRRGDEPVVVESESSKSEQKQNHNDASLATGRSEPGLEQPSVLAVFEIPSISQVPQAHQPSATSSIENAQSISPDLQTGQISQPPTSAQSGHTTETIQAIPPAEDVQSPQIARILSVVQPPTFRENGSSASSTPSERTPSRRPPIFADAMKLEQSAATSQNGNAERMMDSGGNGAIQREMADAVPLTTQQQVAIDQQKAQLRDLMLKRMQQDRAQLRAQQVGTTTSSSKATSVTPIIAGQTTVPGRTISSLPFNLHNKAKIASKASLSPTATTSIIPLVDLPNAAEATAKRERQAKKEVLLQRLKEIEKEITILAEQEAQASRRTVTNGNGTSPNLAECHAQPSVLQPSEQKAKQESPTSHTSIPADPLTAAGWTSQVPLDEAGSSAMARAETFKQLLEQHRMEISLGLRKDSPYFPARQGVATKVEGPSAGNAVSSALVPGAPSTMSLLFQQTLLGALSPYHHMPLFTYPPGNKNAGPSSAGASDPTSTTSSSAQIVSLPLYGQDSASVPQTSMLLAELARLTSSVAPSPAGPSSATGLGSIAPYPPHTTAFGQYNIPLPAALPHPSSSIPAGDPFSGLHEDIAKNEPLYSPPDSTAIPGRSVYNTQPYSLVANSSIIKPETPAVADPSLEPLDKGKGNATSPTKAKSGRAPKKSAGPAEKRLAKKRNKCPVAVADRAERVKEQRMFMIHRERDLVNLKETCSVLGSTGDVYTVEFGQVPSCTCPDYFKGNQCKHIIFVALKVMRISETSELWYQKAYLRSEIEEIFANAPVNQFNSAQASASVQKAFRKHMGLEPTSAEEDSDKAAADDLRDDEGKRKPVEGDECPICADEMADGGQGANELVYDLGAGGCGKSLHKQCFQMWAVQESKQGKKATCVYCRHAWADTAAGGKGKGKSLDMAEGYMNMADLAGISKRRDTSTYYHGPIKGKKRWEARYGEDEDW</sequence>
<evidence type="ECO:0000313" key="2">
    <source>
        <dbReference type="Proteomes" id="UP001227268"/>
    </source>
</evidence>
<name>A0ACC2VXP4_9TREE</name>